<dbReference type="AlphaFoldDB" id="A0A8K0VC64"/>
<dbReference type="InterPro" id="IPR011711">
    <property type="entry name" value="GntR_C"/>
</dbReference>
<dbReference type="CDD" id="cd07377">
    <property type="entry name" value="WHTH_GntR"/>
    <property type="match status" value="1"/>
</dbReference>
<evidence type="ECO:0000256" key="2">
    <source>
        <dbReference type="ARBA" id="ARBA00023125"/>
    </source>
</evidence>
<keyword evidence="1" id="KW-0805">Transcription regulation</keyword>
<gene>
    <name evidence="5" type="ORF">JL811_18465</name>
</gene>
<proteinExistence type="predicted"/>
<dbReference type="InterPro" id="IPR008920">
    <property type="entry name" value="TF_FadR/GntR_C"/>
</dbReference>
<reference evidence="5" key="1">
    <citation type="submission" date="2021-01" db="EMBL/GenBank/DDBJ databases">
        <title>Tabrizicola alba sp. nov. a motile alkaliphilic bacterium isolated from a soda lake.</title>
        <authorList>
            <person name="Szuroczki S."/>
            <person name="Abbaszade G."/>
            <person name="Schumann P."/>
            <person name="Toth E."/>
        </authorList>
    </citation>
    <scope>NUCLEOTIDE SEQUENCE</scope>
    <source>
        <strain evidence="5">DMG-N-6</strain>
    </source>
</reference>
<keyword evidence="3" id="KW-0804">Transcription</keyword>
<protein>
    <submittedName>
        <fullName evidence="5">GntR family transcriptional regulator</fullName>
    </submittedName>
</protein>
<dbReference type="SMART" id="SM00345">
    <property type="entry name" value="HTH_GNTR"/>
    <property type="match status" value="1"/>
</dbReference>
<organism evidence="5 6">
    <name type="scientific">Szabonella alba</name>
    <dbReference type="NCBI Taxonomy" id="2804194"/>
    <lineage>
        <taxon>Bacteria</taxon>
        <taxon>Pseudomonadati</taxon>
        <taxon>Pseudomonadota</taxon>
        <taxon>Alphaproteobacteria</taxon>
        <taxon>Rhodobacterales</taxon>
        <taxon>Paracoccaceae</taxon>
        <taxon>Szabonella</taxon>
    </lineage>
</organism>
<name>A0A8K0VC64_9RHOB</name>
<dbReference type="SUPFAM" id="SSF46785">
    <property type="entry name" value="Winged helix' DNA-binding domain"/>
    <property type="match status" value="1"/>
</dbReference>
<dbReference type="SMART" id="SM00895">
    <property type="entry name" value="FCD"/>
    <property type="match status" value="1"/>
</dbReference>
<dbReference type="PRINTS" id="PR00035">
    <property type="entry name" value="HTHGNTR"/>
</dbReference>
<dbReference type="RefSeq" id="WP_202690187.1">
    <property type="nucleotide sequence ID" value="NZ_JAESVN010000014.1"/>
</dbReference>
<dbReference type="InterPro" id="IPR036390">
    <property type="entry name" value="WH_DNA-bd_sf"/>
</dbReference>
<dbReference type="InterPro" id="IPR036388">
    <property type="entry name" value="WH-like_DNA-bd_sf"/>
</dbReference>
<accession>A0A8K0VC64</accession>
<dbReference type="PROSITE" id="PS50949">
    <property type="entry name" value="HTH_GNTR"/>
    <property type="match status" value="1"/>
</dbReference>
<dbReference type="Gene3D" id="1.20.120.530">
    <property type="entry name" value="GntR ligand-binding domain-like"/>
    <property type="match status" value="1"/>
</dbReference>
<dbReference type="GO" id="GO:0003677">
    <property type="term" value="F:DNA binding"/>
    <property type="evidence" value="ECO:0007669"/>
    <property type="project" value="UniProtKB-KW"/>
</dbReference>
<dbReference type="Pfam" id="PF07729">
    <property type="entry name" value="FCD"/>
    <property type="match status" value="1"/>
</dbReference>
<dbReference type="PANTHER" id="PTHR43537">
    <property type="entry name" value="TRANSCRIPTIONAL REGULATOR, GNTR FAMILY"/>
    <property type="match status" value="1"/>
</dbReference>
<keyword evidence="6" id="KW-1185">Reference proteome</keyword>
<dbReference type="PANTHER" id="PTHR43537:SF24">
    <property type="entry name" value="GLUCONATE OPERON TRANSCRIPTIONAL REPRESSOR"/>
    <property type="match status" value="1"/>
</dbReference>
<sequence>MMPRLDLHVEKKSATLRGQVEEKMREAIAQGLFKPGQRLVERELCEVLGVGRTSVREALRQLEAEGLIESFPHRGPSVAQVTPHEAEQLYELRALLEGYAGEKCAELADAAFLDRLDATVAAFVRACDAGDREALVLNKTAFYDLLFEGCGNKFVGQNLTGLHNRISFLRFTSMMQPDRLQHSIAEIREIAAAIRSGDPRAAGEACRRHIRNAAAVALAYMRSLPAIAADRTIR</sequence>
<dbReference type="GO" id="GO:0003700">
    <property type="term" value="F:DNA-binding transcription factor activity"/>
    <property type="evidence" value="ECO:0007669"/>
    <property type="project" value="InterPro"/>
</dbReference>
<dbReference type="Pfam" id="PF00392">
    <property type="entry name" value="GntR"/>
    <property type="match status" value="1"/>
</dbReference>
<evidence type="ECO:0000313" key="5">
    <source>
        <dbReference type="EMBL" id="MBL4919208.1"/>
    </source>
</evidence>
<dbReference type="SUPFAM" id="SSF48008">
    <property type="entry name" value="GntR ligand-binding domain-like"/>
    <property type="match status" value="1"/>
</dbReference>
<evidence type="ECO:0000256" key="3">
    <source>
        <dbReference type="ARBA" id="ARBA00023163"/>
    </source>
</evidence>
<dbReference type="InterPro" id="IPR000524">
    <property type="entry name" value="Tscrpt_reg_HTH_GntR"/>
</dbReference>
<dbReference type="Proteomes" id="UP000648908">
    <property type="component" value="Unassembled WGS sequence"/>
</dbReference>
<evidence type="ECO:0000259" key="4">
    <source>
        <dbReference type="PROSITE" id="PS50949"/>
    </source>
</evidence>
<dbReference type="EMBL" id="JAESVN010000014">
    <property type="protein sequence ID" value="MBL4919208.1"/>
    <property type="molecule type" value="Genomic_DNA"/>
</dbReference>
<evidence type="ECO:0000256" key="1">
    <source>
        <dbReference type="ARBA" id="ARBA00023015"/>
    </source>
</evidence>
<evidence type="ECO:0000313" key="6">
    <source>
        <dbReference type="Proteomes" id="UP000648908"/>
    </source>
</evidence>
<feature type="domain" description="HTH gntR-type" evidence="4">
    <location>
        <begin position="14"/>
        <end position="81"/>
    </location>
</feature>
<comment type="caution">
    <text evidence="5">The sequence shown here is derived from an EMBL/GenBank/DDBJ whole genome shotgun (WGS) entry which is preliminary data.</text>
</comment>
<keyword evidence="2" id="KW-0238">DNA-binding</keyword>
<dbReference type="Gene3D" id="1.10.10.10">
    <property type="entry name" value="Winged helix-like DNA-binding domain superfamily/Winged helix DNA-binding domain"/>
    <property type="match status" value="1"/>
</dbReference>